<dbReference type="PANTHER" id="PTHR30146">
    <property type="entry name" value="LACI-RELATED TRANSCRIPTIONAL REPRESSOR"/>
    <property type="match status" value="1"/>
</dbReference>
<dbReference type="AlphaFoldDB" id="A0A5B8RLA4"/>
<proteinExistence type="predicted"/>
<evidence type="ECO:0000313" key="5">
    <source>
        <dbReference type="EMBL" id="QEA08095.1"/>
    </source>
</evidence>
<accession>A0A5B8RLA4</accession>
<dbReference type="SUPFAM" id="SSF53822">
    <property type="entry name" value="Periplasmic binding protein-like I"/>
    <property type="match status" value="1"/>
</dbReference>
<dbReference type="Gene3D" id="3.40.50.2300">
    <property type="match status" value="1"/>
</dbReference>
<dbReference type="InterPro" id="IPR028082">
    <property type="entry name" value="Peripla_BP_I"/>
</dbReference>
<evidence type="ECO:0000259" key="4">
    <source>
        <dbReference type="Pfam" id="PF13377"/>
    </source>
</evidence>
<organism evidence="5">
    <name type="scientific">uncultured organism</name>
    <dbReference type="NCBI Taxonomy" id="155900"/>
    <lineage>
        <taxon>unclassified sequences</taxon>
        <taxon>environmental samples</taxon>
    </lineage>
</organism>
<dbReference type="InterPro" id="IPR046335">
    <property type="entry name" value="LacI/GalR-like_sensor"/>
</dbReference>
<protein>
    <submittedName>
        <fullName evidence="5">HTH-type transcriptional regulator DegA</fullName>
    </submittedName>
</protein>
<reference evidence="5" key="1">
    <citation type="submission" date="2019-06" db="EMBL/GenBank/DDBJ databases">
        <authorList>
            <person name="Murdoch R.W."/>
            <person name="Fathepure B."/>
        </authorList>
    </citation>
    <scope>NUCLEOTIDE SEQUENCE</scope>
</reference>
<sequence length="79" mass="9003">MISEAKKYGLKVPDDLAVIGFDDQPLAELMDPPMTTIDQPVEEIGKKAMELMIDFLREKRKSKPQIFELPLQLVVRDST</sequence>
<gene>
    <name evidence="5" type="primary">degA_2</name>
    <name evidence="5" type="ORF">KBTEX_04468</name>
</gene>
<keyword evidence="1" id="KW-0805">Transcription regulation</keyword>
<name>A0A5B8RLA4_9ZZZZ</name>
<evidence type="ECO:0000256" key="2">
    <source>
        <dbReference type="ARBA" id="ARBA00023125"/>
    </source>
</evidence>
<evidence type="ECO:0000256" key="3">
    <source>
        <dbReference type="ARBA" id="ARBA00023163"/>
    </source>
</evidence>
<dbReference type="PANTHER" id="PTHR30146:SF136">
    <property type="entry name" value="NTD BIOSYNTHESIS OPERON REGULATOR NTDR"/>
    <property type="match status" value="1"/>
</dbReference>
<dbReference type="GO" id="GO:0003700">
    <property type="term" value="F:DNA-binding transcription factor activity"/>
    <property type="evidence" value="ECO:0007669"/>
    <property type="project" value="TreeGrafter"/>
</dbReference>
<keyword evidence="3" id="KW-0804">Transcription</keyword>
<dbReference type="GO" id="GO:0000976">
    <property type="term" value="F:transcription cis-regulatory region binding"/>
    <property type="evidence" value="ECO:0007669"/>
    <property type="project" value="TreeGrafter"/>
</dbReference>
<feature type="domain" description="Transcriptional regulator LacI/GalR-like sensor" evidence="4">
    <location>
        <begin position="3"/>
        <end position="79"/>
    </location>
</feature>
<evidence type="ECO:0000256" key="1">
    <source>
        <dbReference type="ARBA" id="ARBA00023015"/>
    </source>
</evidence>
<keyword evidence="2" id="KW-0238">DNA-binding</keyword>
<dbReference type="Pfam" id="PF13377">
    <property type="entry name" value="Peripla_BP_3"/>
    <property type="match status" value="1"/>
</dbReference>
<dbReference type="EMBL" id="MN079838">
    <property type="protein sequence ID" value="QEA08095.1"/>
    <property type="molecule type" value="Genomic_DNA"/>
</dbReference>